<dbReference type="EMBL" id="LR796237">
    <property type="protein sequence ID" value="CAB4130345.1"/>
    <property type="molecule type" value="Genomic_DNA"/>
</dbReference>
<dbReference type="InterPro" id="IPR053827">
    <property type="entry name" value="Gp10_C"/>
</dbReference>
<dbReference type="GO" id="GO:0030020">
    <property type="term" value="F:extracellular matrix structural constituent conferring tensile strength"/>
    <property type="evidence" value="ECO:0007669"/>
    <property type="project" value="TreeGrafter"/>
</dbReference>
<evidence type="ECO:0000256" key="1">
    <source>
        <dbReference type="SAM" id="MobiDB-lite"/>
    </source>
</evidence>
<dbReference type="GO" id="GO:0031012">
    <property type="term" value="C:extracellular matrix"/>
    <property type="evidence" value="ECO:0007669"/>
    <property type="project" value="TreeGrafter"/>
</dbReference>
<name>A0A6J5L8K5_9CAUD</name>
<evidence type="ECO:0000259" key="2">
    <source>
        <dbReference type="Pfam" id="PF21939"/>
    </source>
</evidence>
<feature type="compositionally biased region" description="Low complexity" evidence="1">
    <location>
        <begin position="143"/>
        <end position="158"/>
    </location>
</feature>
<proteinExistence type="predicted"/>
<dbReference type="InterPro" id="IPR008160">
    <property type="entry name" value="Collagen"/>
</dbReference>
<dbReference type="GO" id="GO:0005615">
    <property type="term" value="C:extracellular space"/>
    <property type="evidence" value="ECO:0007669"/>
    <property type="project" value="TreeGrafter"/>
</dbReference>
<protein>
    <recommendedName>
        <fullName evidence="2">Baseplate structural protein Gp10 C-terminal domain-containing protein</fullName>
    </recommendedName>
</protein>
<dbReference type="InterPro" id="IPR050149">
    <property type="entry name" value="Collagen_superfamily"/>
</dbReference>
<sequence length="562" mass="57103">MTYKINRTNGALLTSVADGTIDNTTDLTLVGRNYSSYGEIQNENYVKLLENFSNNRPPVAPLSGQLWWDTSRKELQVYDGAVWTPIQTSVTSPSSYAPASVEIGDMWWDTSRQQLKVFNGTDYSVIGPVLIDGPRGPRGEMGLQGPAGPQGARGATGADGPQGQQGIRGETGPQGPKGDTGATGPQGPQGPQGIGQAGPQGLPGPMGPIGPQGSTGDKGNRGDTGPQGPQGIPGIQGVQGIQGNAGLQGPKGDKGDTGSFSGATTYDVSINGVLIGRGAGNKSRNTALGTGTLLNNTTGDSNTGVGYWSLINTSTGRNNTGVGDCALGNSTSGGSNSALGAGALNGITTGNSNVSIGYNSGVDIVTGSGNVVIGGNKGTDISASDGNIILSDGFGNVRARCNNSGTWSFGAKIEADAISIKNISALLQQIYPIGSIYTSTSDADPSVTFGFGVWSAFAANRFLMGVGPGVVLGSVGGSADAVVVAHTHGISDPGHTHSTVQMIGDNNVDGVDSVTRYSGEHHNETRNTGTAFTNISVSSSGVSGQGKNLPPYVVVRMWQRIA</sequence>
<dbReference type="Pfam" id="PF01391">
    <property type="entry name" value="Collagen"/>
    <property type="match status" value="1"/>
</dbReference>
<feature type="domain" description="Baseplate structural protein Gp10 C-terminal" evidence="2">
    <location>
        <begin position="426"/>
        <end position="561"/>
    </location>
</feature>
<feature type="compositionally biased region" description="Low complexity" evidence="1">
    <location>
        <begin position="179"/>
        <end position="189"/>
    </location>
</feature>
<organism evidence="3">
    <name type="scientific">uncultured Caudovirales phage</name>
    <dbReference type="NCBI Taxonomy" id="2100421"/>
    <lineage>
        <taxon>Viruses</taxon>
        <taxon>Duplodnaviria</taxon>
        <taxon>Heunggongvirae</taxon>
        <taxon>Uroviricota</taxon>
        <taxon>Caudoviricetes</taxon>
        <taxon>Peduoviridae</taxon>
        <taxon>Maltschvirus</taxon>
        <taxon>Maltschvirus maltsch</taxon>
    </lineage>
</organism>
<feature type="region of interest" description="Disordered" evidence="1">
    <location>
        <begin position="129"/>
        <end position="260"/>
    </location>
</feature>
<dbReference type="PANTHER" id="PTHR24023:SF1095">
    <property type="entry name" value="EGF-LIKE DOMAIN-CONTAINING PROTEIN"/>
    <property type="match status" value="1"/>
</dbReference>
<dbReference type="GO" id="GO:0030198">
    <property type="term" value="P:extracellular matrix organization"/>
    <property type="evidence" value="ECO:0007669"/>
    <property type="project" value="TreeGrafter"/>
</dbReference>
<dbReference type="Pfam" id="PF21939">
    <property type="entry name" value="Gp10_C"/>
    <property type="match status" value="1"/>
</dbReference>
<feature type="compositionally biased region" description="Low complexity" evidence="1">
    <location>
        <begin position="226"/>
        <end position="242"/>
    </location>
</feature>
<evidence type="ECO:0000313" key="3">
    <source>
        <dbReference type="EMBL" id="CAB4130345.1"/>
    </source>
</evidence>
<dbReference type="PANTHER" id="PTHR24023">
    <property type="entry name" value="COLLAGEN ALPHA"/>
    <property type="match status" value="1"/>
</dbReference>
<reference evidence="3" key="1">
    <citation type="submission" date="2020-04" db="EMBL/GenBank/DDBJ databases">
        <authorList>
            <person name="Chiriac C."/>
            <person name="Salcher M."/>
            <person name="Ghai R."/>
            <person name="Kavagutti S V."/>
        </authorList>
    </citation>
    <scope>NUCLEOTIDE SEQUENCE</scope>
</reference>
<gene>
    <name evidence="3" type="ORF">UFOVP116_395</name>
</gene>
<accession>A0A6J5L8K5</accession>